<dbReference type="InterPro" id="IPR007321">
    <property type="entry name" value="Transposase_28"/>
</dbReference>
<proteinExistence type="predicted"/>
<reference evidence="2" key="3">
    <citation type="submission" date="2022-06" db="UniProtKB">
        <authorList>
            <consortium name="EnsemblPlants"/>
        </authorList>
    </citation>
    <scope>IDENTIFICATION</scope>
</reference>
<dbReference type="PANTHER" id="PTHR31099">
    <property type="entry name" value="OS06G0165300 PROTEIN"/>
    <property type="match status" value="1"/>
</dbReference>
<evidence type="ECO:0000259" key="1">
    <source>
        <dbReference type="Pfam" id="PF04195"/>
    </source>
</evidence>
<reference evidence="2" key="2">
    <citation type="submission" date="2018-03" db="EMBL/GenBank/DDBJ databases">
        <title>The Triticum urartu genome reveals the dynamic nature of wheat genome evolution.</title>
        <authorList>
            <person name="Ling H."/>
            <person name="Ma B."/>
            <person name="Shi X."/>
            <person name="Liu H."/>
            <person name="Dong L."/>
            <person name="Sun H."/>
            <person name="Cao Y."/>
            <person name="Gao Q."/>
            <person name="Zheng S."/>
            <person name="Li Y."/>
            <person name="Yu Y."/>
            <person name="Du H."/>
            <person name="Qi M."/>
            <person name="Li Y."/>
            <person name="Yu H."/>
            <person name="Cui Y."/>
            <person name="Wang N."/>
            <person name="Chen C."/>
            <person name="Wu H."/>
            <person name="Zhao Y."/>
            <person name="Zhang J."/>
            <person name="Li Y."/>
            <person name="Zhou W."/>
            <person name="Zhang B."/>
            <person name="Hu W."/>
            <person name="Eijk M."/>
            <person name="Tang J."/>
            <person name="Witsenboer H."/>
            <person name="Zhao S."/>
            <person name="Li Z."/>
            <person name="Zhang A."/>
            <person name="Wang D."/>
            <person name="Liang C."/>
        </authorList>
    </citation>
    <scope>NUCLEOTIDE SEQUENCE [LARGE SCALE GENOMIC DNA]</scope>
    <source>
        <strain evidence="2">cv. G1812</strain>
    </source>
</reference>
<dbReference type="PANTHER" id="PTHR31099:SF28">
    <property type="entry name" value="F5J5.12"/>
    <property type="match status" value="1"/>
</dbReference>
<dbReference type="AlphaFoldDB" id="A0A8R7QVL3"/>
<name>A0A8R7QVL3_TRIUA</name>
<keyword evidence="3" id="KW-1185">Reference proteome</keyword>
<evidence type="ECO:0000313" key="3">
    <source>
        <dbReference type="Proteomes" id="UP000015106"/>
    </source>
</evidence>
<accession>A0A8R7QVL3</accession>
<reference evidence="3" key="1">
    <citation type="journal article" date="2013" name="Nature">
        <title>Draft genome of the wheat A-genome progenitor Triticum urartu.</title>
        <authorList>
            <person name="Ling H.Q."/>
            <person name="Zhao S."/>
            <person name="Liu D."/>
            <person name="Wang J."/>
            <person name="Sun H."/>
            <person name="Zhang C."/>
            <person name="Fan H."/>
            <person name="Li D."/>
            <person name="Dong L."/>
            <person name="Tao Y."/>
            <person name="Gao C."/>
            <person name="Wu H."/>
            <person name="Li Y."/>
            <person name="Cui Y."/>
            <person name="Guo X."/>
            <person name="Zheng S."/>
            <person name="Wang B."/>
            <person name="Yu K."/>
            <person name="Liang Q."/>
            <person name="Yang W."/>
            <person name="Lou X."/>
            <person name="Chen J."/>
            <person name="Feng M."/>
            <person name="Jian J."/>
            <person name="Zhang X."/>
            <person name="Luo G."/>
            <person name="Jiang Y."/>
            <person name="Liu J."/>
            <person name="Wang Z."/>
            <person name="Sha Y."/>
            <person name="Zhang B."/>
            <person name="Wu H."/>
            <person name="Tang D."/>
            <person name="Shen Q."/>
            <person name="Xue P."/>
            <person name="Zou S."/>
            <person name="Wang X."/>
            <person name="Liu X."/>
            <person name="Wang F."/>
            <person name="Yang Y."/>
            <person name="An X."/>
            <person name="Dong Z."/>
            <person name="Zhang K."/>
            <person name="Zhang X."/>
            <person name="Luo M.C."/>
            <person name="Dvorak J."/>
            <person name="Tong Y."/>
            <person name="Wang J."/>
            <person name="Yang H."/>
            <person name="Li Z."/>
            <person name="Wang D."/>
            <person name="Zhang A."/>
            <person name="Wang J."/>
        </authorList>
    </citation>
    <scope>NUCLEOTIDE SEQUENCE</scope>
    <source>
        <strain evidence="3">cv. G1812</strain>
    </source>
</reference>
<dbReference type="Proteomes" id="UP000015106">
    <property type="component" value="Chromosome 7"/>
</dbReference>
<dbReference type="Pfam" id="PF04195">
    <property type="entry name" value="Transposase_28"/>
    <property type="match status" value="1"/>
</dbReference>
<protein>
    <recommendedName>
        <fullName evidence="1">Transposase (putative) gypsy type domain-containing protein</fullName>
    </recommendedName>
</protein>
<feature type="domain" description="Transposase (putative) gypsy type" evidence="1">
    <location>
        <begin position="25"/>
        <end position="91"/>
    </location>
</feature>
<evidence type="ECO:0000313" key="2">
    <source>
        <dbReference type="EnsemblPlants" id="TuG1812G0700001418.01.T01.cds241569"/>
    </source>
</evidence>
<sequence>IPEELTRFLAGNLPVCAPPDGAVGVYADALEAGMHFPLHDFFREVLRHFGLAPSQFMPNEWRIMAGFVVLCDNTGVEPPPLAVFRHFFSLRVRGD</sequence>
<dbReference type="Gramene" id="TuG1812G0700001418.01.T01">
    <property type="protein sequence ID" value="TuG1812G0700001418.01.T01.cds241569"/>
    <property type="gene ID" value="TuG1812G0700001418.01"/>
</dbReference>
<dbReference type="EnsemblPlants" id="TuG1812G0700001418.01.T01">
    <property type="protein sequence ID" value="TuG1812G0700001418.01.T01.cds241569"/>
    <property type="gene ID" value="TuG1812G0700001418.01"/>
</dbReference>
<organism evidence="2 3">
    <name type="scientific">Triticum urartu</name>
    <name type="common">Red wild einkorn</name>
    <name type="synonym">Crithodium urartu</name>
    <dbReference type="NCBI Taxonomy" id="4572"/>
    <lineage>
        <taxon>Eukaryota</taxon>
        <taxon>Viridiplantae</taxon>
        <taxon>Streptophyta</taxon>
        <taxon>Embryophyta</taxon>
        <taxon>Tracheophyta</taxon>
        <taxon>Spermatophyta</taxon>
        <taxon>Magnoliopsida</taxon>
        <taxon>Liliopsida</taxon>
        <taxon>Poales</taxon>
        <taxon>Poaceae</taxon>
        <taxon>BOP clade</taxon>
        <taxon>Pooideae</taxon>
        <taxon>Triticodae</taxon>
        <taxon>Triticeae</taxon>
        <taxon>Triticinae</taxon>
        <taxon>Triticum</taxon>
    </lineage>
</organism>